<dbReference type="EMBL" id="CP005384">
    <property type="protein sequence ID" value="AGO17497.1"/>
    <property type="molecule type" value="Genomic_DNA"/>
</dbReference>
<proteinExistence type="predicted"/>
<evidence type="ECO:0000313" key="2">
    <source>
        <dbReference type="EMBL" id="AGO17497.1"/>
    </source>
</evidence>
<dbReference type="Gene3D" id="1.10.10.10">
    <property type="entry name" value="Winged helix-like DNA-binding domain superfamily/Winged helix DNA-binding domain"/>
    <property type="match status" value="1"/>
</dbReference>
<dbReference type="InterPro" id="IPR000847">
    <property type="entry name" value="LysR_HTH_N"/>
</dbReference>
<dbReference type="PROSITE" id="PS50931">
    <property type="entry name" value="HTH_LYSR"/>
    <property type="match status" value="1"/>
</dbReference>
<dbReference type="SUPFAM" id="SSF46785">
    <property type="entry name" value="Winged helix' DNA-binding domain"/>
    <property type="match status" value="1"/>
</dbReference>
<dbReference type="InterPro" id="IPR036390">
    <property type="entry name" value="WH_DNA-bd_sf"/>
</dbReference>
<reference evidence="2 3" key="1">
    <citation type="journal article" date="2013" name="PLoS ONE">
        <title>Complete Genome Analysis of a Haemophilus parasuis Serovar 12 Strain from China.</title>
        <authorList>
            <person name="Li Y."/>
            <person name="Kwok A.H."/>
            <person name="Jiang J."/>
            <person name="Zou Y."/>
            <person name="Zheng F."/>
            <person name="Chen P."/>
            <person name="Hou C."/>
            <person name="Leung F.C."/>
            <person name="Jiang P."/>
        </authorList>
    </citation>
    <scope>NUCLEOTIDE SEQUENCE [LARGE SCALE GENOMIC DNA]</scope>
    <source>
        <strain evidence="2 3">ZJ0906</strain>
    </source>
</reference>
<dbReference type="Pfam" id="PF00126">
    <property type="entry name" value="HTH_1"/>
    <property type="match status" value="1"/>
</dbReference>
<feature type="domain" description="HTH lysR-type" evidence="1">
    <location>
        <begin position="1"/>
        <end position="38"/>
    </location>
</feature>
<dbReference type="KEGG" id="hpaz:K756_12100"/>
<gene>
    <name evidence="2" type="ORF">K756_12100</name>
</gene>
<dbReference type="Proteomes" id="UP000014672">
    <property type="component" value="Chromosome"/>
</dbReference>
<organism evidence="2 3">
    <name type="scientific">Glaesserella parasuis ZJ0906</name>
    <dbReference type="NCBI Taxonomy" id="1322346"/>
    <lineage>
        <taxon>Bacteria</taxon>
        <taxon>Pseudomonadati</taxon>
        <taxon>Pseudomonadota</taxon>
        <taxon>Gammaproteobacteria</taxon>
        <taxon>Pasteurellales</taxon>
        <taxon>Pasteurellaceae</taxon>
        <taxon>Glaesserella</taxon>
    </lineage>
</organism>
<protein>
    <submittedName>
        <fullName evidence="2">LysR family transcriptional regulator</fullName>
    </submittedName>
</protein>
<sequence length="41" mass="4488">MDKLTAIKVFLTVAETGSFTATAERLEISKPMISRYVALKG</sequence>
<dbReference type="InterPro" id="IPR036388">
    <property type="entry name" value="WH-like_DNA-bd_sf"/>
</dbReference>
<evidence type="ECO:0000313" key="3">
    <source>
        <dbReference type="Proteomes" id="UP000014672"/>
    </source>
</evidence>
<name>A0A806J6Z8_GLAPU</name>
<evidence type="ECO:0000259" key="1">
    <source>
        <dbReference type="PROSITE" id="PS50931"/>
    </source>
</evidence>
<accession>A0A806J6Z8</accession>
<dbReference type="AlphaFoldDB" id="A0A806J6Z8"/>
<dbReference type="GO" id="GO:0003700">
    <property type="term" value="F:DNA-binding transcription factor activity"/>
    <property type="evidence" value="ECO:0007669"/>
    <property type="project" value="InterPro"/>
</dbReference>